<dbReference type="Gramene" id="KGN60721">
    <property type="protein sequence ID" value="KGN60721"/>
    <property type="gene ID" value="Csa_2G008120"/>
</dbReference>
<reference evidence="1 2" key="4">
    <citation type="journal article" date="2011" name="BMC Genomics">
        <title>RNA-Seq improves annotation of protein-coding genes in the cucumber genome.</title>
        <authorList>
            <person name="Li Z."/>
            <person name="Zhang Z."/>
            <person name="Yan P."/>
            <person name="Huang S."/>
            <person name="Fei Z."/>
            <person name="Lin K."/>
        </authorList>
    </citation>
    <scope>NUCLEOTIDE SEQUENCE [LARGE SCALE GENOMIC DNA]</scope>
    <source>
        <strain evidence="2">cv. 9930</strain>
    </source>
</reference>
<dbReference type="EMBL" id="CM002923">
    <property type="protein sequence ID" value="KGN60721.1"/>
    <property type="molecule type" value="Genomic_DNA"/>
</dbReference>
<dbReference type="AlphaFoldDB" id="A0A0A0LL34"/>
<protein>
    <submittedName>
        <fullName evidence="1">Uncharacterized protein</fullName>
    </submittedName>
</protein>
<evidence type="ECO:0000313" key="2">
    <source>
        <dbReference type="Proteomes" id="UP000029981"/>
    </source>
</evidence>
<gene>
    <name evidence="1" type="ORF">Csa_2G008120</name>
</gene>
<organism evidence="1 2">
    <name type="scientific">Cucumis sativus</name>
    <name type="common">Cucumber</name>
    <dbReference type="NCBI Taxonomy" id="3659"/>
    <lineage>
        <taxon>Eukaryota</taxon>
        <taxon>Viridiplantae</taxon>
        <taxon>Streptophyta</taxon>
        <taxon>Embryophyta</taxon>
        <taxon>Tracheophyta</taxon>
        <taxon>Spermatophyta</taxon>
        <taxon>Magnoliopsida</taxon>
        <taxon>eudicotyledons</taxon>
        <taxon>Gunneridae</taxon>
        <taxon>Pentapetalae</taxon>
        <taxon>rosids</taxon>
        <taxon>fabids</taxon>
        <taxon>Cucurbitales</taxon>
        <taxon>Cucurbitaceae</taxon>
        <taxon>Benincaseae</taxon>
        <taxon>Cucumis</taxon>
    </lineage>
</organism>
<evidence type="ECO:0000313" key="1">
    <source>
        <dbReference type="EMBL" id="KGN60721.1"/>
    </source>
</evidence>
<reference evidence="1 2" key="1">
    <citation type="journal article" date="2009" name="Nat. Genet.">
        <title>The genome of the cucumber, Cucumis sativus L.</title>
        <authorList>
            <person name="Huang S."/>
            <person name="Li R."/>
            <person name="Zhang Z."/>
            <person name="Li L."/>
            <person name="Gu X."/>
            <person name="Fan W."/>
            <person name="Lucas W.J."/>
            <person name="Wang X."/>
            <person name="Xie B."/>
            <person name="Ni P."/>
            <person name="Ren Y."/>
            <person name="Zhu H."/>
            <person name="Li J."/>
            <person name="Lin K."/>
            <person name="Jin W."/>
            <person name="Fei Z."/>
            <person name="Li G."/>
            <person name="Staub J."/>
            <person name="Kilian A."/>
            <person name="van der Vossen E.A."/>
            <person name="Wu Y."/>
            <person name="Guo J."/>
            <person name="He J."/>
            <person name="Jia Z."/>
            <person name="Ren Y."/>
            <person name="Tian G."/>
            <person name="Lu Y."/>
            <person name="Ruan J."/>
            <person name="Qian W."/>
            <person name="Wang M."/>
            <person name="Huang Q."/>
            <person name="Li B."/>
            <person name="Xuan Z."/>
            <person name="Cao J."/>
            <person name="Asan"/>
            <person name="Wu Z."/>
            <person name="Zhang J."/>
            <person name="Cai Q."/>
            <person name="Bai Y."/>
            <person name="Zhao B."/>
            <person name="Han Y."/>
            <person name="Li Y."/>
            <person name="Li X."/>
            <person name="Wang S."/>
            <person name="Shi Q."/>
            <person name="Liu S."/>
            <person name="Cho W.K."/>
            <person name="Kim J.Y."/>
            <person name="Xu Y."/>
            <person name="Heller-Uszynska K."/>
            <person name="Miao H."/>
            <person name="Cheng Z."/>
            <person name="Zhang S."/>
            <person name="Wu J."/>
            <person name="Yang Y."/>
            <person name="Kang H."/>
            <person name="Li M."/>
            <person name="Liang H."/>
            <person name="Ren X."/>
            <person name="Shi Z."/>
            <person name="Wen M."/>
            <person name="Jian M."/>
            <person name="Yang H."/>
            <person name="Zhang G."/>
            <person name="Yang Z."/>
            <person name="Chen R."/>
            <person name="Liu S."/>
            <person name="Li J."/>
            <person name="Ma L."/>
            <person name="Liu H."/>
            <person name="Zhou Y."/>
            <person name="Zhao J."/>
            <person name="Fang X."/>
            <person name="Li G."/>
            <person name="Fang L."/>
            <person name="Li Y."/>
            <person name="Liu D."/>
            <person name="Zheng H."/>
            <person name="Zhang Y."/>
            <person name="Qin N."/>
            <person name="Li Z."/>
            <person name="Yang G."/>
            <person name="Yang S."/>
            <person name="Bolund L."/>
            <person name="Kristiansen K."/>
            <person name="Zheng H."/>
            <person name="Li S."/>
            <person name="Zhang X."/>
            <person name="Yang H."/>
            <person name="Wang J."/>
            <person name="Sun R."/>
            <person name="Zhang B."/>
            <person name="Jiang S."/>
            <person name="Wang J."/>
            <person name="Du Y."/>
            <person name="Li S."/>
        </authorList>
    </citation>
    <scope>NUCLEOTIDE SEQUENCE [LARGE SCALE GENOMIC DNA]</scope>
    <source>
        <strain evidence="2">cv. 9930</strain>
    </source>
</reference>
<sequence>MAEEGGGEGMEKRVLRGNTLKLYAENCGMKEKEKEGMVESGFAFSCFERMRMFVEEDSNLLQLHESSNNSNPMTL</sequence>
<reference evidence="1 2" key="2">
    <citation type="journal article" date="2009" name="PLoS ONE">
        <title>An integrated genetic and cytogenetic map of the cucumber genome.</title>
        <authorList>
            <person name="Ren Y."/>
            <person name="Zhang Z."/>
            <person name="Liu J."/>
            <person name="Staub J.E."/>
            <person name="Han Y."/>
            <person name="Cheng Z."/>
            <person name="Li X."/>
            <person name="Lu J."/>
            <person name="Miao H."/>
            <person name="Kang H."/>
            <person name="Xie B."/>
            <person name="Gu X."/>
            <person name="Wang X."/>
            <person name="Du Y."/>
            <person name="Jin W."/>
            <person name="Huang S."/>
        </authorList>
    </citation>
    <scope>NUCLEOTIDE SEQUENCE [LARGE SCALE GENOMIC DNA]</scope>
    <source>
        <strain evidence="2">cv. 9930</strain>
    </source>
</reference>
<reference evidence="1 2" key="3">
    <citation type="journal article" date="2010" name="BMC Genomics">
        <title>Transcriptome sequencing and comparative analysis of cucumber flowers with different sex types.</title>
        <authorList>
            <person name="Guo S."/>
            <person name="Zheng Y."/>
            <person name="Joung J.G."/>
            <person name="Liu S."/>
            <person name="Zhang Z."/>
            <person name="Crasta O.R."/>
            <person name="Sobral B.W."/>
            <person name="Xu Y."/>
            <person name="Huang S."/>
            <person name="Fei Z."/>
        </authorList>
    </citation>
    <scope>NUCLEOTIDE SEQUENCE [LARGE SCALE GENOMIC DNA]</scope>
    <source>
        <strain evidence="2">cv. 9930</strain>
    </source>
</reference>
<keyword evidence="2" id="KW-1185">Reference proteome</keyword>
<accession>A0A0A0LL34</accession>
<proteinExistence type="predicted"/>
<name>A0A0A0LL34_CUCSA</name>
<dbReference type="Proteomes" id="UP000029981">
    <property type="component" value="Chromosome 2"/>
</dbReference>